<keyword evidence="2" id="KW-1185">Reference proteome</keyword>
<sequence length="309" mass="33993">MCGIQLSAVYSDPAGECDMFGFYRELGCTALSGANGTCPAAFQCPDLHPDPKFCYYKGVSYEDRDTIPQSQIDNSCSQACICSAGNPPRFQCAVVDCVETFDSDMDQCIYTSELDSCCSTGTVCGKDDLAKLKTCEVDGQIYREGQIFYPQNTRKKCLCTAQWSGALEDVPYCRDYDCGVEIHYQDKIFEKCAPMFISNAQGCPIGFQCPSEATKLVRGINIAGVKGECAFGNLTLSVGDEATVDEACVTLQANECPHSIFRTVSTSVMNGNEDEKENIVTYDNKTIERRNSRELQELHLDKKASNAWP</sequence>
<dbReference type="Proteomes" id="UP000299102">
    <property type="component" value="Unassembled WGS sequence"/>
</dbReference>
<dbReference type="AlphaFoldDB" id="A0A4C1TJD2"/>
<dbReference type="STRING" id="151549.A0A4C1TJD2"/>
<proteinExistence type="predicted"/>
<accession>A0A4C1TJD2</accession>
<evidence type="ECO:0000313" key="2">
    <source>
        <dbReference type="Proteomes" id="UP000299102"/>
    </source>
</evidence>
<name>A0A4C1TJD2_EUMVA</name>
<dbReference type="OrthoDB" id="365605at2759"/>
<dbReference type="EMBL" id="BGZK01000065">
    <property type="protein sequence ID" value="GBP14603.1"/>
    <property type="molecule type" value="Genomic_DNA"/>
</dbReference>
<protein>
    <submittedName>
        <fullName evidence="1">Uncharacterized protein</fullName>
    </submittedName>
</protein>
<evidence type="ECO:0000313" key="1">
    <source>
        <dbReference type="EMBL" id="GBP14603.1"/>
    </source>
</evidence>
<organism evidence="1 2">
    <name type="scientific">Eumeta variegata</name>
    <name type="common">Bagworm moth</name>
    <name type="synonym">Eumeta japonica</name>
    <dbReference type="NCBI Taxonomy" id="151549"/>
    <lineage>
        <taxon>Eukaryota</taxon>
        <taxon>Metazoa</taxon>
        <taxon>Ecdysozoa</taxon>
        <taxon>Arthropoda</taxon>
        <taxon>Hexapoda</taxon>
        <taxon>Insecta</taxon>
        <taxon>Pterygota</taxon>
        <taxon>Neoptera</taxon>
        <taxon>Endopterygota</taxon>
        <taxon>Lepidoptera</taxon>
        <taxon>Glossata</taxon>
        <taxon>Ditrysia</taxon>
        <taxon>Tineoidea</taxon>
        <taxon>Psychidae</taxon>
        <taxon>Oiketicinae</taxon>
        <taxon>Eumeta</taxon>
    </lineage>
</organism>
<gene>
    <name evidence="1" type="ORF">EVAR_93477_1</name>
</gene>
<comment type="caution">
    <text evidence="1">The sequence shown here is derived from an EMBL/GenBank/DDBJ whole genome shotgun (WGS) entry which is preliminary data.</text>
</comment>
<reference evidence="1 2" key="1">
    <citation type="journal article" date="2019" name="Commun. Biol.">
        <title>The bagworm genome reveals a unique fibroin gene that provides high tensile strength.</title>
        <authorList>
            <person name="Kono N."/>
            <person name="Nakamura H."/>
            <person name="Ohtoshi R."/>
            <person name="Tomita M."/>
            <person name="Numata K."/>
            <person name="Arakawa K."/>
        </authorList>
    </citation>
    <scope>NUCLEOTIDE SEQUENCE [LARGE SCALE GENOMIC DNA]</scope>
</reference>